<dbReference type="InterPro" id="IPR011009">
    <property type="entry name" value="Kinase-like_dom_sf"/>
</dbReference>
<dbReference type="SMART" id="SM00220">
    <property type="entry name" value="S_TKc"/>
    <property type="match status" value="1"/>
</dbReference>
<dbReference type="PANTHER" id="PTHR43289">
    <property type="entry name" value="MITOGEN-ACTIVATED PROTEIN KINASE KINASE KINASE 20-RELATED"/>
    <property type="match status" value="1"/>
</dbReference>
<evidence type="ECO:0000256" key="5">
    <source>
        <dbReference type="ARBA" id="ARBA00022777"/>
    </source>
</evidence>
<dbReference type="InterPro" id="IPR017441">
    <property type="entry name" value="Protein_kinase_ATP_BS"/>
</dbReference>
<reference evidence="12" key="1">
    <citation type="journal article" date="2019" name="Int. J. Syst. Evol. Microbiol.">
        <title>The Global Catalogue of Microorganisms (GCM) 10K type strain sequencing project: providing services to taxonomists for standard genome sequencing and annotation.</title>
        <authorList>
            <consortium name="The Broad Institute Genomics Platform"/>
            <consortium name="The Broad Institute Genome Sequencing Center for Infectious Disease"/>
            <person name="Wu L."/>
            <person name="Ma J."/>
        </authorList>
    </citation>
    <scope>NUCLEOTIDE SEQUENCE [LARGE SCALE GENOMIC DNA]</scope>
    <source>
        <strain evidence="12">CCUG 54520</strain>
    </source>
</reference>
<dbReference type="RefSeq" id="WP_378414083.1">
    <property type="nucleotide sequence ID" value="NZ_JBHSFO010000001.1"/>
</dbReference>
<feature type="region of interest" description="Disordered" evidence="8">
    <location>
        <begin position="309"/>
        <end position="372"/>
    </location>
</feature>
<evidence type="ECO:0000256" key="1">
    <source>
        <dbReference type="ARBA" id="ARBA00012513"/>
    </source>
</evidence>
<keyword evidence="4 7" id="KW-0547">Nucleotide-binding</keyword>
<evidence type="ECO:0000313" key="11">
    <source>
        <dbReference type="EMBL" id="MFC4602643.1"/>
    </source>
</evidence>
<evidence type="ECO:0000256" key="3">
    <source>
        <dbReference type="ARBA" id="ARBA00022679"/>
    </source>
</evidence>
<evidence type="ECO:0000256" key="4">
    <source>
        <dbReference type="ARBA" id="ARBA00022741"/>
    </source>
</evidence>
<dbReference type="Proteomes" id="UP001595914">
    <property type="component" value="Unassembled WGS sequence"/>
</dbReference>
<feature type="compositionally biased region" description="Low complexity" evidence="8">
    <location>
        <begin position="348"/>
        <end position="361"/>
    </location>
</feature>
<keyword evidence="12" id="KW-1185">Reference proteome</keyword>
<keyword evidence="6 7" id="KW-0067">ATP-binding</keyword>
<sequence length="419" mass="43332">MQRIVGPDYLVAGRYRLSSKLGSGGMGSVWLARDTLLDREVAIKQVISTAGMSEAAANDVRSRAMREGRIAARLSHDHSIAMYDVALEGGEPWLVMEYLPSRSLAQALNVTEALPPRQVAQIGAQVADALTQAHASGIVHRDIKPGNILIADRGRAAGTVKISDFGISRAKGDPHRTQTGVITGTPAYFAPEVARGDDPTEASDVFSLGATLYTATEGQPPFGIDENSIALLHKVAKAEIMRPVHSGDLTDALLVMLEPDPARRPTMAQARDLLANIAAGSGGSIDYVLDAPLLESDGTVPFWARRGAATGPARRANRLPSSTVTGLPAAHQSVPLDRVPRPGPHVPAAPDTAAPGATAPGPAAPGPAAPGFPHAAPGFPPVAPPPTGPASAVPMAVAIVLLCVALAVVAVVVLALTRM</sequence>
<keyword evidence="2" id="KW-0723">Serine/threonine-protein kinase</keyword>
<feature type="transmembrane region" description="Helical" evidence="9">
    <location>
        <begin position="395"/>
        <end position="416"/>
    </location>
</feature>
<dbReference type="InterPro" id="IPR008271">
    <property type="entry name" value="Ser/Thr_kinase_AS"/>
</dbReference>
<evidence type="ECO:0000256" key="9">
    <source>
        <dbReference type="SAM" id="Phobius"/>
    </source>
</evidence>
<evidence type="ECO:0000256" key="7">
    <source>
        <dbReference type="PROSITE-ProRule" id="PRU10141"/>
    </source>
</evidence>
<name>A0ABV9FLE4_9NOCA</name>
<dbReference type="SUPFAM" id="SSF56112">
    <property type="entry name" value="Protein kinase-like (PK-like)"/>
    <property type="match status" value="1"/>
</dbReference>
<keyword evidence="5 11" id="KW-0418">Kinase</keyword>
<accession>A0ABV9FLE4</accession>
<keyword evidence="9" id="KW-0472">Membrane</keyword>
<dbReference type="PANTHER" id="PTHR43289:SF6">
    <property type="entry name" value="SERINE_THREONINE-PROTEIN KINASE NEKL-3"/>
    <property type="match status" value="1"/>
</dbReference>
<keyword evidence="3 11" id="KW-0808">Transferase</keyword>
<dbReference type="EMBL" id="JBHSFO010000001">
    <property type="protein sequence ID" value="MFC4602643.1"/>
    <property type="molecule type" value="Genomic_DNA"/>
</dbReference>
<dbReference type="Pfam" id="PF00069">
    <property type="entry name" value="Pkinase"/>
    <property type="match status" value="1"/>
</dbReference>
<proteinExistence type="predicted"/>
<feature type="domain" description="Protein kinase" evidence="10">
    <location>
        <begin position="15"/>
        <end position="274"/>
    </location>
</feature>
<keyword evidence="9" id="KW-0812">Transmembrane</keyword>
<dbReference type="GO" id="GO:0004674">
    <property type="term" value="F:protein serine/threonine kinase activity"/>
    <property type="evidence" value="ECO:0007669"/>
    <property type="project" value="UniProtKB-EC"/>
</dbReference>
<dbReference type="EC" id="2.7.11.1" evidence="1"/>
<protein>
    <recommendedName>
        <fullName evidence="1">non-specific serine/threonine protein kinase</fullName>
        <ecNumber evidence="1">2.7.11.1</ecNumber>
    </recommendedName>
</protein>
<dbReference type="CDD" id="cd14014">
    <property type="entry name" value="STKc_PknB_like"/>
    <property type="match status" value="1"/>
</dbReference>
<dbReference type="PROSITE" id="PS00107">
    <property type="entry name" value="PROTEIN_KINASE_ATP"/>
    <property type="match status" value="1"/>
</dbReference>
<organism evidence="11 12">
    <name type="scientific">Rhodococcus kronopolitis</name>
    <dbReference type="NCBI Taxonomy" id="1460226"/>
    <lineage>
        <taxon>Bacteria</taxon>
        <taxon>Bacillati</taxon>
        <taxon>Actinomycetota</taxon>
        <taxon>Actinomycetes</taxon>
        <taxon>Mycobacteriales</taxon>
        <taxon>Nocardiaceae</taxon>
        <taxon>Rhodococcus</taxon>
    </lineage>
</organism>
<evidence type="ECO:0000256" key="6">
    <source>
        <dbReference type="ARBA" id="ARBA00022840"/>
    </source>
</evidence>
<evidence type="ECO:0000313" key="12">
    <source>
        <dbReference type="Proteomes" id="UP001595914"/>
    </source>
</evidence>
<comment type="caution">
    <text evidence="11">The sequence shown here is derived from an EMBL/GenBank/DDBJ whole genome shotgun (WGS) entry which is preliminary data.</text>
</comment>
<dbReference type="Gene3D" id="1.10.510.10">
    <property type="entry name" value="Transferase(Phosphotransferase) domain 1"/>
    <property type="match status" value="1"/>
</dbReference>
<dbReference type="InterPro" id="IPR000719">
    <property type="entry name" value="Prot_kinase_dom"/>
</dbReference>
<feature type="binding site" evidence="7">
    <location>
        <position position="44"/>
    </location>
    <ligand>
        <name>ATP</name>
        <dbReference type="ChEBI" id="CHEBI:30616"/>
    </ligand>
</feature>
<evidence type="ECO:0000256" key="8">
    <source>
        <dbReference type="SAM" id="MobiDB-lite"/>
    </source>
</evidence>
<dbReference type="Gene3D" id="3.30.200.20">
    <property type="entry name" value="Phosphorylase Kinase, domain 1"/>
    <property type="match status" value="1"/>
</dbReference>
<keyword evidence="9" id="KW-1133">Transmembrane helix</keyword>
<evidence type="ECO:0000259" key="10">
    <source>
        <dbReference type="PROSITE" id="PS50011"/>
    </source>
</evidence>
<gene>
    <name evidence="11" type="ORF">ACFO6S_02940</name>
</gene>
<dbReference type="PROSITE" id="PS00108">
    <property type="entry name" value="PROTEIN_KINASE_ST"/>
    <property type="match status" value="1"/>
</dbReference>
<dbReference type="PROSITE" id="PS50011">
    <property type="entry name" value="PROTEIN_KINASE_DOM"/>
    <property type="match status" value="1"/>
</dbReference>
<evidence type="ECO:0000256" key="2">
    <source>
        <dbReference type="ARBA" id="ARBA00022527"/>
    </source>
</evidence>